<dbReference type="AlphaFoldDB" id="A0A9X9M905"/>
<reference evidence="2 3" key="1">
    <citation type="submission" date="2018-10" db="EMBL/GenBank/DDBJ databases">
        <authorList>
            <person name="Ekblom R."/>
            <person name="Jareborg N."/>
        </authorList>
    </citation>
    <scope>NUCLEOTIDE SEQUENCE [LARGE SCALE GENOMIC DNA]</scope>
    <source>
        <tissue evidence="2">Muscle</tissue>
    </source>
</reference>
<sequence>MFLGPYSTGGTQSGPSHGWAGCQGPPWGWGLEEGIRQQPLPEGSPGPWGSHAHCSSPLAHLPQRCPGLKSRQRPVTCSYSFSFSSVKWVE</sequence>
<dbReference type="EMBL" id="CYRY02044641">
    <property type="protein sequence ID" value="VCX39687.1"/>
    <property type="molecule type" value="Genomic_DNA"/>
</dbReference>
<evidence type="ECO:0000256" key="1">
    <source>
        <dbReference type="SAM" id="MobiDB-lite"/>
    </source>
</evidence>
<organism evidence="2 3">
    <name type="scientific">Gulo gulo</name>
    <name type="common">Wolverine</name>
    <name type="synonym">Gluton</name>
    <dbReference type="NCBI Taxonomy" id="48420"/>
    <lineage>
        <taxon>Eukaryota</taxon>
        <taxon>Metazoa</taxon>
        <taxon>Chordata</taxon>
        <taxon>Craniata</taxon>
        <taxon>Vertebrata</taxon>
        <taxon>Euteleostomi</taxon>
        <taxon>Mammalia</taxon>
        <taxon>Eutheria</taxon>
        <taxon>Laurasiatheria</taxon>
        <taxon>Carnivora</taxon>
        <taxon>Caniformia</taxon>
        <taxon>Musteloidea</taxon>
        <taxon>Mustelidae</taxon>
        <taxon>Guloninae</taxon>
        <taxon>Gulo</taxon>
    </lineage>
</organism>
<proteinExistence type="predicted"/>
<evidence type="ECO:0000313" key="2">
    <source>
        <dbReference type="EMBL" id="VCX39687.1"/>
    </source>
</evidence>
<accession>A0A9X9M905</accession>
<dbReference type="Proteomes" id="UP000269945">
    <property type="component" value="Unassembled WGS sequence"/>
</dbReference>
<protein>
    <submittedName>
        <fullName evidence="2">Uncharacterized protein</fullName>
    </submittedName>
</protein>
<keyword evidence="3" id="KW-1185">Reference proteome</keyword>
<evidence type="ECO:0000313" key="3">
    <source>
        <dbReference type="Proteomes" id="UP000269945"/>
    </source>
</evidence>
<comment type="caution">
    <text evidence="2">The sequence shown here is derived from an EMBL/GenBank/DDBJ whole genome shotgun (WGS) entry which is preliminary data.</text>
</comment>
<name>A0A9X9M905_GULGU</name>
<gene>
    <name evidence="2" type="ORF">BN2614_LOCUS4</name>
</gene>
<feature type="region of interest" description="Disordered" evidence="1">
    <location>
        <begin position="1"/>
        <end position="53"/>
    </location>
</feature>
<feature type="non-terminal residue" evidence="2">
    <location>
        <position position="90"/>
    </location>
</feature>